<evidence type="ECO:0000313" key="3">
    <source>
        <dbReference type="Proteomes" id="UP001153365"/>
    </source>
</evidence>
<reference evidence="2" key="1">
    <citation type="submission" date="2022-06" db="EMBL/GenBank/DDBJ databases">
        <authorList>
            <consortium name="SYNGENTA / RWTH Aachen University"/>
        </authorList>
    </citation>
    <scope>NUCLEOTIDE SEQUENCE</scope>
</reference>
<organism evidence="2 3">
    <name type="scientific">Phakopsora pachyrhizi</name>
    <name type="common">Asian soybean rust disease fungus</name>
    <dbReference type="NCBI Taxonomy" id="170000"/>
    <lineage>
        <taxon>Eukaryota</taxon>
        <taxon>Fungi</taxon>
        <taxon>Dikarya</taxon>
        <taxon>Basidiomycota</taxon>
        <taxon>Pucciniomycotina</taxon>
        <taxon>Pucciniomycetes</taxon>
        <taxon>Pucciniales</taxon>
        <taxon>Phakopsoraceae</taxon>
        <taxon>Phakopsora</taxon>
    </lineage>
</organism>
<gene>
    <name evidence="2" type="ORF">PPACK8108_LOCUS19166</name>
</gene>
<evidence type="ECO:0000313" key="2">
    <source>
        <dbReference type="EMBL" id="CAH7684744.1"/>
    </source>
</evidence>
<comment type="caution">
    <text evidence="2">The sequence shown here is derived from an EMBL/GenBank/DDBJ whole genome shotgun (WGS) entry which is preliminary data.</text>
</comment>
<dbReference type="EMBL" id="CALTRL010005687">
    <property type="protein sequence ID" value="CAH7684744.1"/>
    <property type="molecule type" value="Genomic_DNA"/>
</dbReference>
<dbReference type="AlphaFoldDB" id="A0AAV0BC36"/>
<evidence type="ECO:0000256" key="1">
    <source>
        <dbReference type="SAM" id="MobiDB-lite"/>
    </source>
</evidence>
<keyword evidence="3" id="KW-1185">Reference proteome</keyword>
<feature type="compositionally biased region" description="Basic and acidic residues" evidence="1">
    <location>
        <begin position="150"/>
        <end position="162"/>
    </location>
</feature>
<feature type="region of interest" description="Disordered" evidence="1">
    <location>
        <begin position="138"/>
        <end position="162"/>
    </location>
</feature>
<name>A0AAV0BC36_PHAPC</name>
<proteinExistence type="predicted"/>
<protein>
    <submittedName>
        <fullName evidence="2">Uncharacterized protein</fullName>
    </submittedName>
</protein>
<dbReference type="Proteomes" id="UP001153365">
    <property type="component" value="Unassembled WGS sequence"/>
</dbReference>
<accession>A0AAV0BC36</accession>
<sequence>MPPDWIFTNVKNPPDIGPPPLIHSNSPPVELQDFTLISDNWKDGTNSFTEVHLYKTPCEHCSKHQRSMRSVFLEGRKAWCNPRIKAYGYEHPILEGTVDEVKKQIELGLLGSSKGRIQLVVLMNLHLKFRNKERTKEIQDLSQSLDMTNDDSRENRREPTRQ</sequence>